<dbReference type="GO" id="GO:0006874">
    <property type="term" value="P:intracellular calcium ion homeostasis"/>
    <property type="evidence" value="ECO:0007669"/>
    <property type="project" value="TreeGrafter"/>
</dbReference>
<dbReference type="GO" id="GO:0005886">
    <property type="term" value="C:plasma membrane"/>
    <property type="evidence" value="ECO:0007669"/>
    <property type="project" value="TreeGrafter"/>
</dbReference>
<dbReference type="EMBL" id="FOMJ01000003">
    <property type="protein sequence ID" value="SFD25729.1"/>
    <property type="molecule type" value="Genomic_DNA"/>
</dbReference>
<gene>
    <name evidence="7" type="ORF">SAMN05660831_01304</name>
</gene>
<feature type="transmembrane region" description="Helical" evidence="5">
    <location>
        <begin position="215"/>
        <end position="235"/>
    </location>
</feature>
<feature type="transmembrane region" description="Helical" evidence="5">
    <location>
        <begin position="181"/>
        <end position="203"/>
    </location>
</feature>
<evidence type="ECO:0000256" key="5">
    <source>
        <dbReference type="SAM" id="Phobius"/>
    </source>
</evidence>
<organism evidence="7 8">
    <name type="scientific">Thiohalospira halophila DSM 15071</name>
    <dbReference type="NCBI Taxonomy" id="1123397"/>
    <lineage>
        <taxon>Bacteria</taxon>
        <taxon>Pseudomonadati</taxon>
        <taxon>Pseudomonadota</taxon>
        <taxon>Gammaproteobacteria</taxon>
        <taxon>Thiohalospirales</taxon>
        <taxon>Thiohalospiraceae</taxon>
        <taxon>Thiohalospira</taxon>
    </lineage>
</organism>
<dbReference type="RefSeq" id="WP_317622788.1">
    <property type="nucleotide sequence ID" value="NZ_FOMJ01000003.1"/>
</dbReference>
<evidence type="ECO:0000313" key="7">
    <source>
        <dbReference type="EMBL" id="SFD25729.1"/>
    </source>
</evidence>
<feature type="domain" description="Sodium/calcium exchanger membrane region" evidence="6">
    <location>
        <begin position="12"/>
        <end position="151"/>
    </location>
</feature>
<feature type="domain" description="Sodium/calcium exchanger membrane region" evidence="6">
    <location>
        <begin position="182"/>
        <end position="326"/>
    </location>
</feature>
<evidence type="ECO:0000313" key="8">
    <source>
        <dbReference type="Proteomes" id="UP000198611"/>
    </source>
</evidence>
<evidence type="ECO:0000256" key="4">
    <source>
        <dbReference type="ARBA" id="ARBA00023136"/>
    </source>
</evidence>
<proteinExistence type="predicted"/>
<dbReference type="PANTHER" id="PTHR10846">
    <property type="entry name" value="SODIUM/POTASSIUM/CALCIUM EXCHANGER"/>
    <property type="match status" value="1"/>
</dbReference>
<reference evidence="7 8" key="1">
    <citation type="submission" date="2016-10" db="EMBL/GenBank/DDBJ databases">
        <authorList>
            <person name="de Groot N.N."/>
        </authorList>
    </citation>
    <scope>NUCLEOTIDE SEQUENCE [LARGE SCALE GENOMIC DNA]</scope>
    <source>
        <strain evidence="7 8">HL3</strain>
    </source>
</reference>
<sequence>MSPMMGELGLPLLGVLVGFIILVWAADRFIEGAAGLARNLGVSPLVVGLTIVGFGTSAPEMLVSGLAAWEGNSGIAIGNALGSNITNLALVLGVTALLIPMQVGSAILRREFPVMLLVMVAALLLLVDDRLGRLDGILLLGGMVAYVAWLAWLARNDGGAADPMVSTLTEEVPEAIPSGRALLWTLIGLLLLLGSARLIVWGGATAAASMGVSDLVIGLTIVAFGTSLPELAAALSSARKREFEMALGNVIGSNIFNLLGVLGLPGLIHATAVPAGVLQRDFPAMLLLTALVFLFALGRGGSDGHINRREGGVLVAVYVGWLAWLLLSPGSLPGRPT</sequence>
<feature type="transmembrane region" description="Helical" evidence="5">
    <location>
        <begin position="42"/>
        <end position="69"/>
    </location>
</feature>
<dbReference type="NCBIfam" id="TIGR00367">
    <property type="entry name" value="calcium/sodium antiporter"/>
    <property type="match status" value="1"/>
</dbReference>
<evidence type="ECO:0000256" key="3">
    <source>
        <dbReference type="ARBA" id="ARBA00022989"/>
    </source>
</evidence>
<dbReference type="InterPro" id="IPR004481">
    <property type="entry name" value="K/Na/Ca-exchanger"/>
</dbReference>
<dbReference type="Proteomes" id="UP000198611">
    <property type="component" value="Unassembled WGS sequence"/>
</dbReference>
<keyword evidence="8" id="KW-1185">Reference proteome</keyword>
<feature type="transmembrane region" description="Helical" evidence="5">
    <location>
        <begin position="282"/>
        <end position="300"/>
    </location>
</feature>
<feature type="transmembrane region" description="Helical" evidence="5">
    <location>
        <begin position="111"/>
        <end position="127"/>
    </location>
</feature>
<feature type="transmembrane region" description="Helical" evidence="5">
    <location>
        <begin position="75"/>
        <end position="99"/>
    </location>
</feature>
<dbReference type="PANTHER" id="PTHR10846:SF8">
    <property type="entry name" value="INNER MEMBRANE PROTEIN YRBG"/>
    <property type="match status" value="1"/>
</dbReference>
<dbReference type="Gene3D" id="1.20.1420.30">
    <property type="entry name" value="NCX, central ion-binding region"/>
    <property type="match status" value="1"/>
</dbReference>
<dbReference type="InterPro" id="IPR004837">
    <property type="entry name" value="NaCa_Exmemb"/>
</dbReference>
<dbReference type="GO" id="GO:0008273">
    <property type="term" value="F:calcium, potassium:sodium antiporter activity"/>
    <property type="evidence" value="ECO:0007669"/>
    <property type="project" value="TreeGrafter"/>
</dbReference>
<keyword evidence="2 5" id="KW-0812">Transmembrane</keyword>
<dbReference type="GO" id="GO:0005262">
    <property type="term" value="F:calcium channel activity"/>
    <property type="evidence" value="ECO:0007669"/>
    <property type="project" value="TreeGrafter"/>
</dbReference>
<dbReference type="Gene3D" id="6.10.280.80">
    <property type="entry name" value="NCX, peripheral helical region"/>
    <property type="match status" value="1"/>
</dbReference>
<evidence type="ECO:0000256" key="2">
    <source>
        <dbReference type="ARBA" id="ARBA00022692"/>
    </source>
</evidence>
<feature type="transmembrane region" description="Helical" evidence="5">
    <location>
        <begin position="133"/>
        <end position="154"/>
    </location>
</feature>
<evidence type="ECO:0000259" key="6">
    <source>
        <dbReference type="Pfam" id="PF01699"/>
    </source>
</evidence>
<dbReference type="Pfam" id="PF01699">
    <property type="entry name" value="Na_Ca_ex"/>
    <property type="match status" value="2"/>
</dbReference>
<feature type="transmembrane region" description="Helical" evidence="5">
    <location>
        <begin position="247"/>
        <end position="270"/>
    </location>
</feature>
<protein>
    <submittedName>
        <fullName evidence="7">Cation:H+ antiporter</fullName>
    </submittedName>
</protein>
<keyword evidence="4 5" id="KW-0472">Membrane</keyword>
<name>A0A1I1QUH0_9GAMM</name>
<feature type="transmembrane region" description="Helical" evidence="5">
    <location>
        <begin position="312"/>
        <end position="332"/>
    </location>
</feature>
<keyword evidence="3 5" id="KW-1133">Transmembrane helix</keyword>
<dbReference type="STRING" id="1123397.SAMN05660831_01304"/>
<dbReference type="AlphaFoldDB" id="A0A1I1QUH0"/>
<comment type="subcellular location">
    <subcellularLocation>
        <location evidence="1">Membrane</location>
        <topology evidence="1">Multi-pass membrane protein</topology>
    </subcellularLocation>
</comment>
<feature type="transmembrane region" description="Helical" evidence="5">
    <location>
        <begin position="12"/>
        <end position="30"/>
    </location>
</feature>
<dbReference type="InterPro" id="IPR044880">
    <property type="entry name" value="NCX_ion-bd_dom_sf"/>
</dbReference>
<accession>A0A1I1QUH0</accession>
<evidence type="ECO:0000256" key="1">
    <source>
        <dbReference type="ARBA" id="ARBA00004141"/>
    </source>
</evidence>